<accession>A0A1D2M457</accession>
<keyword evidence="4" id="KW-1185">Reference proteome</keyword>
<protein>
    <submittedName>
        <fullName evidence="3">Uncharacterized protein</fullName>
    </submittedName>
</protein>
<dbReference type="AlphaFoldDB" id="A0A1D2M457"/>
<organism evidence="3 4">
    <name type="scientific">Orchesella cincta</name>
    <name type="common">Springtail</name>
    <name type="synonym">Podura cincta</name>
    <dbReference type="NCBI Taxonomy" id="48709"/>
    <lineage>
        <taxon>Eukaryota</taxon>
        <taxon>Metazoa</taxon>
        <taxon>Ecdysozoa</taxon>
        <taxon>Arthropoda</taxon>
        <taxon>Hexapoda</taxon>
        <taxon>Collembola</taxon>
        <taxon>Entomobryomorpha</taxon>
        <taxon>Entomobryoidea</taxon>
        <taxon>Orchesellidae</taxon>
        <taxon>Orchesellinae</taxon>
        <taxon>Orchesella</taxon>
    </lineage>
</organism>
<name>A0A1D2M457_ORCCI</name>
<keyword evidence="1" id="KW-1133">Transmembrane helix</keyword>
<feature type="chain" id="PRO_5008903448" evidence="2">
    <location>
        <begin position="23"/>
        <end position="151"/>
    </location>
</feature>
<reference evidence="3 4" key="1">
    <citation type="journal article" date="2016" name="Genome Biol. Evol.">
        <title>Gene Family Evolution Reflects Adaptation to Soil Environmental Stressors in the Genome of the Collembolan Orchesella cincta.</title>
        <authorList>
            <person name="Faddeeva-Vakhrusheva A."/>
            <person name="Derks M.F."/>
            <person name="Anvar S.Y."/>
            <person name="Agamennone V."/>
            <person name="Suring W."/>
            <person name="Smit S."/>
            <person name="van Straalen N.M."/>
            <person name="Roelofs D."/>
        </authorList>
    </citation>
    <scope>NUCLEOTIDE SEQUENCE [LARGE SCALE GENOMIC DNA]</scope>
    <source>
        <tissue evidence="3">Mixed pool</tissue>
    </source>
</reference>
<keyword evidence="1" id="KW-0472">Membrane</keyword>
<evidence type="ECO:0000313" key="4">
    <source>
        <dbReference type="Proteomes" id="UP000094527"/>
    </source>
</evidence>
<sequence>MCFKKWKMITVLSISQGLLCNGLNLSYLPPSLRECCANCKKLGVSCFKPITYISWIYKRESKRHDRRPPSLGPVTPPTMIELPGIAQELFFMLIMALIYLTVLMLLEYRIVQRFFEMIAKVKPLFSEYCERYDVMAEANRVDEMFKNGNPV</sequence>
<dbReference type="OrthoDB" id="10255969at2759"/>
<gene>
    <name evidence="3" type="ORF">Ocin01_18922</name>
</gene>
<feature type="signal peptide" evidence="2">
    <location>
        <begin position="1"/>
        <end position="22"/>
    </location>
</feature>
<evidence type="ECO:0000256" key="2">
    <source>
        <dbReference type="SAM" id="SignalP"/>
    </source>
</evidence>
<comment type="caution">
    <text evidence="3">The sequence shown here is derived from an EMBL/GenBank/DDBJ whole genome shotgun (WGS) entry which is preliminary data.</text>
</comment>
<feature type="transmembrane region" description="Helical" evidence="1">
    <location>
        <begin position="89"/>
        <end position="108"/>
    </location>
</feature>
<evidence type="ECO:0000313" key="3">
    <source>
        <dbReference type="EMBL" id="ODM87760.1"/>
    </source>
</evidence>
<proteinExistence type="predicted"/>
<dbReference type="EMBL" id="LJIJ01004725">
    <property type="protein sequence ID" value="ODM87760.1"/>
    <property type="molecule type" value="Genomic_DNA"/>
</dbReference>
<keyword evidence="2" id="KW-0732">Signal</keyword>
<evidence type="ECO:0000256" key="1">
    <source>
        <dbReference type="SAM" id="Phobius"/>
    </source>
</evidence>
<dbReference type="Proteomes" id="UP000094527">
    <property type="component" value="Unassembled WGS sequence"/>
</dbReference>
<keyword evidence="1" id="KW-0812">Transmembrane</keyword>